<dbReference type="AlphaFoldDB" id="A0A1G4MFW3"/>
<evidence type="ECO:0000256" key="5">
    <source>
        <dbReference type="ARBA" id="ARBA00022927"/>
    </source>
</evidence>
<comment type="similarity">
    <text evidence="2 9">Belongs to the nucleoporin Nup85 family.</text>
</comment>
<name>A0A1G4MFW3_LACFM</name>
<dbReference type="EMBL" id="LT598490">
    <property type="protein sequence ID" value="SCW02683.1"/>
    <property type="molecule type" value="Genomic_DNA"/>
</dbReference>
<organism evidence="10 11">
    <name type="scientific">Lachancea fermentati</name>
    <name type="common">Zygosaccharomyces fermentati</name>
    <dbReference type="NCBI Taxonomy" id="4955"/>
    <lineage>
        <taxon>Eukaryota</taxon>
        <taxon>Fungi</taxon>
        <taxon>Dikarya</taxon>
        <taxon>Ascomycota</taxon>
        <taxon>Saccharomycotina</taxon>
        <taxon>Saccharomycetes</taxon>
        <taxon>Saccharomycetales</taxon>
        <taxon>Saccharomycetaceae</taxon>
        <taxon>Lachancea</taxon>
    </lineage>
</organism>
<keyword evidence="7 9" id="KW-0906">Nuclear pore complex</keyword>
<keyword evidence="11" id="KW-1185">Reference proteome</keyword>
<reference evidence="11" key="1">
    <citation type="submission" date="2016-03" db="EMBL/GenBank/DDBJ databases">
        <authorList>
            <person name="Devillers H."/>
        </authorList>
    </citation>
    <scope>NUCLEOTIDE SEQUENCE [LARGE SCALE GENOMIC DNA]</scope>
</reference>
<sequence>MTASPFTKASDLLINLNDMKFLHNLDDDSHDEKDVSMAQDVNDISIDDISGAPLTYFSKDQPIQEPIEQFKGEHKFLKFKINPVFSNSLAFVSGPGMRDTKLYTAETTLIDKSAYYKQYVSRLFEIYQDLGDDRLFTVLTIGLINHSSRNEHLKTMNLALEALVDELEILIESKRQSSQLIDTIELEDCLSILNCLKTIHFTIDSNEKDSTAKFFIHLKEWINRTDGEPSEQVIEETFTKATENTVYETTDFWKLVNQLLLRGLFDQAIGTLEKSNIISDLENKCENTWTVLKDIISLLREYPYDAEVAFREWKSAMLQLSQFYLETETKVSPGLRDFITDMIYVLSGTQAKIVQYSRTWYECFCGLILYYIPTLELSEEYLQLSLDSHPLDVCSNWEQACTDIIRGKIFSILPVLDDLDGCTAAFTSALCEAKGLLDSPANLAPEQGNENNLDGGDLFSSDNSMASYLLNSFALELCCYEDRDLWAVAMGMLALSPSNNESAKRLAIAELLPHYPFRTNDDIEWLFTICAKWRLPDVAKTIYRILGNDLLYQNNVVEAMTNFSKAGEFEWVKHYSWMIFEASVMQGAPLEDMVINAIVSDHPESEIPIELLHSVVTDVMKQTLSPYAVLYQFYRHRDSQNWDEALDTLLHLLEFTYLPPQYCSLLIARFLNPLFLEDDSKRMPEESVVRIMRVVQNLIVDEKCIALYEVLKTNEQQATLPQKLSSVLSSTRQRLSFKICQGLM</sequence>
<keyword evidence="9" id="KW-0472">Membrane</keyword>
<comment type="subcellular location">
    <subcellularLocation>
        <location evidence="1 9">Nucleus</location>
        <location evidence="1 9">Nuclear pore complex</location>
    </subcellularLocation>
</comment>
<evidence type="ECO:0000256" key="9">
    <source>
        <dbReference type="RuleBase" id="RU365073"/>
    </source>
</evidence>
<dbReference type="OrthoDB" id="17644at2759"/>
<dbReference type="GO" id="GO:0006606">
    <property type="term" value="P:protein import into nucleus"/>
    <property type="evidence" value="ECO:0007669"/>
    <property type="project" value="TreeGrafter"/>
</dbReference>
<dbReference type="Proteomes" id="UP000190831">
    <property type="component" value="Chromosome F"/>
</dbReference>
<dbReference type="Pfam" id="PF07575">
    <property type="entry name" value="Nucleopor_Nup85"/>
    <property type="match status" value="1"/>
</dbReference>
<evidence type="ECO:0000256" key="1">
    <source>
        <dbReference type="ARBA" id="ARBA00004567"/>
    </source>
</evidence>
<dbReference type="OMA" id="VKHYSWM"/>
<dbReference type="PANTHER" id="PTHR13373">
    <property type="entry name" value="FROUNT PROTEIN-RELATED"/>
    <property type="match status" value="1"/>
</dbReference>
<comment type="function">
    <text evidence="9">Functions as a component of the nuclear pore complex (NPC).</text>
</comment>
<dbReference type="GO" id="GO:0006406">
    <property type="term" value="P:mRNA export from nucleus"/>
    <property type="evidence" value="ECO:0007669"/>
    <property type="project" value="TreeGrafter"/>
</dbReference>
<dbReference type="PANTHER" id="PTHR13373:SF21">
    <property type="entry name" value="NUCLEAR PORE COMPLEX PROTEIN NUP85"/>
    <property type="match status" value="1"/>
</dbReference>
<evidence type="ECO:0000256" key="3">
    <source>
        <dbReference type="ARBA" id="ARBA00022448"/>
    </source>
</evidence>
<protein>
    <recommendedName>
        <fullName evidence="9">Nuclear pore complex protein Nup85</fullName>
    </recommendedName>
</protein>
<evidence type="ECO:0000256" key="4">
    <source>
        <dbReference type="ARBA" id="ARBA00022816"/>
    </source>
</evidence>
<proteinExistence type="inferred from homology"/>
<evidence type="ECO:0000313" key="11">
    <source>
        <dbReference type="Proteomes" id="UP000190831"/>
    </source>
</evidence>
<keyword evidence="6 9" id="KW-0811">Translocation</keyword>
<comment type="subunit">
    <text evidence="9">Component of the nuclear pore complex (NPC).</text>
</comment>
<evidence type="ECO:0000256" key="7">
    <source>
        <dbReference type="ARBA" id="ARBA00023132"/>
    </source>
</evidence>
<keyword evidence="8 9" id="KW-0539">Nucleus</keyword>
<evidence type="ECO:0000256" key="2">
    <source>
        <dbReference type="ARBA" id="ARBA00005573"/>
    </source>
</evidence>
<accession>A0A1G4MFW3</accession>
<evidence type="ECO:0000256" key="6">
    <source>
        <dbReference type="ARBA" id="ARBA00023010"/>
    </source>
</evidence>
<dbReference type="STRING" id="4955.A0A1G4MFW3"/>
<dbReference type="GO" id="GO:0031965">
    <property type="term" value="C:nuclear membrane"/>
    <property type="evidence" value="ECO:0007669"/>
    <property type="project" value="UniProtKB-UniRule"/>
</dbReference>
<evidence type="ECO:0000313" key="10">
    <source>
        <dbReference type="EMBL" id="SCW02683.1"/>
    </source>
</evidence>
<evidence type="ECO:0000256" key="8">
    <source>
        <dbReference type="ARBA" id="ARBA00023242"/>
    </source>
</evidence>
<dbReference type="GO" id="GO:0045893">
    <property type="term" value="P:positive regulation of DNA-templated transcription"/>
    <property type="evidence" value="ECO:0007669"/>
    <property type="project" value="TreeGrafter"/>
</dbReference>
<dbReference type="GO" id="GO:0031080">
    <property type="term" value="C:nuclear pore outer ring"/>
    <property type="evidence" value="ECO:0007669"/>
    <property type="project" value="TreeGrafter"/>
</dbReference>
<gene>
    <name evidence="10" type="ORF">LAFE_0F12024G</name>
</gene>
<keyword evidence="3 9" id="KW-0813">Transport</keyword>
<dbReference type="InterPro" id="IPR011502">
    <property type="entry name" value="Nucleoporin_Nup85"/>
</dbReference>
<keyword evidence="5 9" id="KW-0653">Protein transport</keyword>
<keyword evidence="4 9" id="KW-0509">mRNA transport</keyword>
<dbReference type="GO" id="GO:0017056">
    <property type="term" value="F:structural constituent of nuclear pore"/>
    <property type="evidence" value="ECO:0007669"/>
    <property type="project" value="TreeGrafter"/>
</dbReference>